<dbReference type="InterPro" id="IPR046848">
    <property type="entry name" value="E_motif"/>
</dbReference>
<accession>A0AAV8DYB9</accession>
<evidence type="ECO:0000256" key="2">
    <source>
        <dbReference type="ARBA" id="ARBA00022946"/>
    </source>
</evidence>
<feature type="repeat" description="PPR" evidence="3">
    <location>
        <begin position="293"/>
        <end position="327"/>
    </location>
</feature>
<protein>
    <recommendedName>
        <fullName evidence="6">Pentatricopeptide repeat-containing protein</fullName>
    </recommendedName>
</protein>
<name>A0AAV8DYB9_9POAL</name>
<dbReference type="PANTHER" id="PTHR47926">
    <property type="entry name" value="PENTATRICOPEPTIDE REPEAT-CONTAINING PROTEIN"/>
    <property type="match status" value="1"/>
</dbReference>
<evidence type="ECO:0000313" key="4">
    <source>
        <dbReference type="EMBL" id="KAJ4771552.1"/>
    </source>
</evidence>
<keyword evidence="2" id="KW-0809">Transit peptide</keyword>
<dbReference type="FunFam" id="1.25.40.10:FF:000090">
    <property type="entry name" value="Pentatricopeptide repeat-containing protein, chloroplastic"/>
    <property type="match status" value="1"/>
</dbReference>
<keyword evidence="5" id="KW-1185">Reference proteome</keyword>
<feature type="repeat" description="PPR" evidence="3">
    <location>
        <begin position="192"/>
        <end position="226"/>
    </location>
</feature>
<dbReference type="PROSITE" id="PS51375">
    <property type="entry name" value="PPR"/>
    <property type="match status" value="4"/>
</dbReference>
<feature type="repeat" description="PPR" evidence="3">
    <location>
        <begin position="161"/>
        <end position="191"/>
    </location>
</feature>
<evidence type="ECO:0000256" key="1">
    <source>
        <dbReference type="ARBA" id="ARBA00022737"/>
    </source>
</evidence>
<dbReference type="FunFam" id="1.25.40.10:FF:000031">
    <property type="entry name" value="Pentatricopeptide repeat-containing protein mitochondrial"/>
    <property type="match status" value="1"/>
</dbReference>
<dbReference type="InterPro" id="IPR011990">
    <property type="entry name" value="TPR-like_helical_dom_sf"/>
</dbReference>
<dbReference type="NCBIfam" id="TIGR00756">
    <property type="entry name" value="PPR"/>
    <property type="match status" value="4"/>
</dbReference>
<feature type="repeat" description="PPR" evidence="3">
    <location>
        <begin position="394"/>
        <end position="428"/>
    </location>
</feature>
<reference evidence="4" key="1">
    <citation type="submission" date="2022-08" db="EMBL/GenBank/DDBJ databases">
        <authorList>
            <person name="Marques A."/>
        </authorList>
    </citation>
    <scope>NUCLEOTIDE SEQUENCE</scope>
    <source>
        <strain evidence="4">RhyPub2mFocal</strain>
        <tissue evidence="4">Leaves</tissue>
    </source>
</reference>
<dbReference type="Pfam" id="PF20431">
    <property type="entry name" value="E_motif"/>
    <property type="match status" value="1"/>
</dbReference>
<dbReference type="Pfam" id="PF12854">
    <property type="entry name" value="PPR_1"/>
    <property type="match status" value="1"/>
</dbReference>
<dbReference type="EMBL" id="JAMFTS010000003">
    <property type="protein sequence ID" value="KAJ4771552.1"/>
    <property type="molecule type" value="Genomic_DNA"/>
</dbReference>
<dbReference type="GO" id="GO:0003723">
    <property type="term" value="F:RNA binding"/>
    <property type="evidence" value="ECO:0007669"/>
    <property type="project" value="InterPro"/>
</dbReference>
<dbReference type="Pfam" id="PF13041">
    <property type="entry name" value="PPR_2"/>
    <property type="match status" value="3"/>
</dbReference>
<proteinExistence type="predicted"/>
<evidence type="ECO:0008006" key="6">
    <source>
        <dbReference type="Google" id="ProtNLM"/>
    </source>
</evidence>
<dbReference type="InterPro" id="IPR002885">
    <property type="entry name" value="PPR_rpt"/>
</dbReference>
<dbReference type="Proteomes" id="UP001140206">
    <property type="component" value="Chromosome 3"/>
</dbReference>
<evidence type="ECO:0000313" key="5">
    <source>
        <dbReference type="Proteomes" id="UP001140206"/>
    </source>
</evidence>
<dbReference type="SUPFAM" id="SSF48452">
    <property type="entry name" value="TPR-like"/>
    <property type="match status" value="1"/>
</dbReference>
<gene>
    <name evidence="4" type="ORF">LUZ62_055809</name>
</gene>
<dbReference type="Gene3D" id="1.25.40.10">
    <property type="entry name" value="Tetratricopeptide repeat domain"/>
    <property type="match status" value="3"/>
</dbReference>
<dbReference type="GO" id="GO:0009451">
    <property type="term" value="P:RNA modification"/>
    <property type="evidence" value="ECO:0007669"/>
    <property type="project" value="InterPro"/>
</dbReference>
<dbReference type="AlphaFoldDB" id="A0AAV8DYB9"/>
<evidence type="ECO:0000256" key="3">
    <source>
        <dbReference type="PROSITE-ProRule" id="PRU00708"/>
    </source>
</evidence>
<dbReference type="InterPro" id="IPR046960">
    <property type="entry name" value="PPR_At4g14850-like_plant"/>
</dbReference>
<dbReference type="PANTHER" id="PTHR47926:SF537">
    <property type="entry name" value="PENTACOTRIPEPTIDE-REPEAT REGION OF PRORP DOMAIN-CONTAINING PROTEIN"/>
    <property type="match status" value="1"/>
</dbReference>
<comment type="caution">
    <text evidence="4">The sequence shown here is derived from an EMBL/GenBank/DDBJ whole genome shotgun (WGS) entry which is preliminary data.</text>
</comment>
<organism evidence="4 5">
    <name type="scientific">Rhynchospora pubera</name>
    <dbReference type="NCBI Taxonomy" id="906938"/>
    <lineage>
        <taxon>Eukaryota</taxon>
        <taxon>Viridiplantae</taxon>
        <taxon>Streptophyta</taxon>
        <taxon>Embryophyta</taxon>
        <taxon>Tracheophyta</taxon>
        <taxon>Spermatophyta</taxon>
        <taxon>Magnoliopsida</taxon>
        <taxon>Liliopsida</taxon>
        <taxon>Poales</taxon>
        <taxon>Cyperaceae</taxon>
        <taxon>Cyperoideae</taxon>
        <taxon>Rhynchosporeae</taxon>
        <taxon>Rhynchospora</taxon>
    </lineage>
</organism>
<keyword evidence="1" id="KW-0677">Repeat</keyword>
<dbReference type="Pfam" id="PF01535">
    <property type="entry name" value="PPR"/>
    <property type="match status" value="2"/>
</dbReference>
<sequence length="622" mass="70003">MEEARLFSLLHSTVKPNQLKQIYASLVKKQLDPTLLFSRIASNPSTIRHAHHLLDIMSQPDPVLLNTYILSCSKLSLHIEVIKTLFSAQRKIEILHGMIPPVLKACTSINAAKEGRQLHSHILVHGYCSYAYIQTALIDFYVKIGDMLSATKLFDEIPNKDPILTNCLIIGFSKLGNLVEARKLFDEMPTRTASTWNSMIASYTRIGNFKEAFKLFEQMQAEKFTPTAITVVTVLSLCAKAGDLQRGLRIRDLIESSNVRKNIFVRTALMEMYVKCGAIDEARSEFDQIKNKDVVAWSAMIAGYAQNGRPNDALELFQRMKAQYCKPDEVTLVSILSACAQIGSADIGENIGKYVENQGNPYSLHVGSALVDTYAKCGNINRARMVFDKMPQKDVVTWNSMIRALALNGFAIDAISLFERMKEQGFKPNDITLLAVLTACTHAGLVDLGLRIFKSIRLEHNIEPQIEHCSSIVDLFCKAGRVKDAYKFISEMNIKPNVVIWGTVLNASRACSDVELAEIAAEQLLVLDPENSSNYVLLSNIYADTGEWNKARDIRDLMKKRNVQKLAAYSWIELDGVVHKFLVRDTYHSKKDEIYDMADLLGLHLEWDSFDTGIDLNMFNDR</sequence>